<dbReference type="InterPro" id="IPR006186">
    <property type="entry name" value="Ser/Thr-sp_prot-phosphatase"/>
</dbReference>
<evidence type="ECO:0000313" key="4">
    <source>
        <dbReference type="EMBL" id="GKT34403.1"/>
    </source>
</evidence>
<comment type="similarity">
    <text evidence="1">Belongs to the PPP phosphatase family.</text>
</comment>
<dbReference type="EC" id="3.1.3.16" evidence="1"/>
<dbReference type="InterPro" id="IPR050341">
    <property type="entry name" value="PP1_catalytic_subunit"/>
</dbReference>
<dbReference type="Pfam" id="PF00149">
    <property type="entry name" value="Metallophos"/>
    <property type="match status" value="1"/>
</dbReference>
<evidence type="ECO:0000313" key="5">
    <source>
        <dbReference type="Proteomes" id="UP001057375"/>
    </source>
</evidence>
<feature type="region of interest" description="Disordered" evidence="2">
    <location>
        <begin position="273"/>
        <end position="306"/>
    </location>
</feature>
<accession>A0ABQ5KPF5</accession>
<proteinExistence type="inferred from homology"/>
<feature type="compositionally biased region" description="Basic and acidic residues" evidence="2">
    <location>
        <begin position="273"/>
        <end position="300"/>
    </location>
</feature>
<gene>
    <name evidence="4" type="ORF">ADUPG1_007761</name>
</gene>
<dbReference type="SUPFAM" id="SSF56300">
    <property type="entry name" value="Metallo-dependent phosphatases"/>
    <property type="match status" value="1"/>
</dbReference>
<protein>
    <recommendedName>
        <fullName evidence="1">Serine/threonine-protein phosphatase</fullName>
        <ecNumber evidence="1">3.1.3.16</ecNumber>
    </recommendedName>
</protein>
<evidence type="ECO:0000259" key="3">
    <source>
        <dbReference type="PROSITE" id="PS00125"/>
    </source>
</evidence>
<dbReference type="PROSITE" id="PS00125">
    <property type="entry name" value="SER_THR_PHOSPHATASE"/>
    <property type="match status" value="1"/>
</dbReference>
<comment type="catalytic activity">
    <reaction evidence="1">
        <text>O-phospho-L-threonyl-[protein] + H2O = L-threonyl-[protein] + phosphate</text>
        <dbReference type="Rhea" id="RHEA:47004"/>
        <dbReference type="Rhea" id="RHEA-COMP:11060"/>
        <dbReference type="Rhea" id="RHEA-COMP:11605"/>
        <dbReference type="ChEBI" id="CHEBI:15377"/>
        <dbReference type="ChEBI" id="CHEBI:30013"/>
        <dbReference type="ChEBI" id="CHEBI:43474"/>
        <dbReference type="ChEBI" id="CHEBI:61977"/>
        <dbReference type="EC" id="3.1.3.16"/>
    </reaction>
</comment>
<name>A0ABQ5KPF5_9EUKA</name>
<keyword evidence="1" id="KW-0378">Hydrolase</keyword>
<dbReference type="PANTHER" id="PTHR11668:SF496">
    <property type="entry name" value="SERINE_THREONINE-PROTEIN PHOSPHATASE"/>
    <property type="match status" value="1"/>
</dbReference>
<sequence>MGDISPFISTISGIWDKIKSNPFAIPVPEVMNILEKSFYAVGAEPALKPIKFNDETDQVMIFGDIHGKFNPIASVIEQQFFSDPRNKHIVFLGDYVDRGSQSFETLFGLLLLKLLFPTQVTLLRGNHECMSQGFRMEGYPHTIVHQIAIATGVYDKTMKNPPISHKEAAALLGGMFSCCLAMPVAASLSQFHETPSAKDPNNILASKNPDVSIFLCHGGIPSICSDLLGLSPSYSHKDREERIKDMAHYVASNEAVQYANGLSQARKEKEEYLKKQDEADAKVGGGDRNREVTDDKDKSMDSASETEVVEELPSEAFERVYNEEKDKKFKLFSRAINELSCLIHEKAPPIVSQSSYSGLMWNDPTDATSLGDLSNPQKYTKIDLEKEATGMLLMPSPRGDGCHLFTKSMTRRFNEAYSMSGIIRAHQAIPSGFGVHHGGDVATVFSSPAYRAPSDVASYLIASPSERGILVDVKRFGNGGMDVNDKSGDISRIIFTPDLCDNIVEIK</sequence>
<dbReference type="EMBL" id="BQXS01010806">
    <property type="protein sequence ID" value="GKT34403.1"/>
    <property type="molecule type" value="Genomic_DNA"/>
</dbReference>
<dbReference type="SMART" id="SM00156">
    <property type="entry name" value="PP2Ac"/>
    <property type="match status" value="1"/>
</dbReference>
<dbReference type="Gene3D" id="3.60.21.10">
    <property type="match status" value="1"/>
</dbReference>
<feature type="domain" description="Serine/threonine specific protein phosphatases" evidence="3">
    <location>
        <begin position="123"/>
        <end position="128"/>
    </location>
</feature>
<dbReference type="InterPro" id="IPR029052">
    <property type="entry name" value="Metallo-depent_PP-like"/>
</dbReference>
<dbReference type="InterPro" id="IPR004843">
    <property type="entry name" value="Calcineurin-like_PHP"/>
</dbReference>
<keyword evidence="5" id="KW-1185">Reference proteome</keyword>
<dbReference type="PRINTS" id="PR00114">
    <property type="entry name" value="STPHPHTASE"/>
</dbReference>
<organism evidence="4 5">
    <name type="scientific">Aduncisulcus paluster</name>
    <dbReference type="NCBI Taxonomy" id="2918883"/>
    <lineage>
        <taxon>Eukaryota</taxon>
        <taxon>Metamonada</taxon>
        <taxon>Carpediemonas-like organisms</taxon>
        <taxon>Aduncisulcus</taxon>
    </lineage>
</organism>
<comment type="caution">
    <text evidence="4">The sequence shown here is derived from an EMBL/GenBank/DDBJ whole genome shotgun (WGS) entry which is preliminary data.</text>
</comment>
<reference evidence="4" key="1">
    <citation type="submission" date="2022-03" db="EMBL/GenBank/DDBJ databases">
        <title>Draft genome sequence of Aduncisulcus paluster, a free-living microaerophilic Fornicata.</title>
        <authorList>
            <person name="Yuyama I."/>
            <person name="Kume K."/>
            <person name="Tamura T."/>
            <person name="Inagaki Y."/>
            <person name="Hashimoto T."/>
        </authorList>
    </citation>
    <scope>NUCLEOTIDE SEQUENCE</scope>
    <source>
        <strain evidence="4">NY0171</strain>
    </source>
</reference>
<evidence type="ECO:0000256" key="1">
    <source>
        <dbReference type="RuleBase" id="RU004273"/>
    </source>
</evidence>
<evidence type="ECO:0000256" key="2">
    <source>
        <dbReference type="SAM" id="MobiDB-lite"/>
    </source>
</evidence>
<dbReference type="Proteomes" id="UP001057375">
    <property type="component" value="Unassembled WGS sequence"/>
</dbReference>
<dbReference type="PANTHER" id="PTHR11668">
    <property type="entry name" value="SERINE/THREONINE PROTEIN PHOSPHATASE"/>
    <property type="match status" value="1"/>
</dbReference>